<evidence type="ECO:0000256" key="3">
    <source>
        <dbReference type="ARBA" id="ARBA00023157"/>
    </source>
</evidence>
<keyword evidence="3 6" id="KW-1015">Disulfide bond</keyword>
<evidence type="ECO:0000256" key="5">
    <source>
        <dbReference type="ARBA" id="ARBA00023284"/>
    </source>
</evidence>
<organism evidence="7 8">
    <name type="scientific">Sodalis glossinidius (strain morsitans)</name>
    <dbReference type="NCBI Taxonomy" id="343509"/>
    <lineage>
        <taxon>Bacteria</taxon>
        <taxon>Pseudomonadati</taxon>
        <taxon>Pseudomonadota</taxon>
        <taxon>Gammaproteobacteria</taxon>
        <taxon>Enterobacterales</taxon>
        <taxon>Bruguierivoracaceae</taxon>
        <taxon>Sodalis</taxon>
    </lineage>
</organism>
<comment type="PTM">
    <text evidence="6">Under oxidizing conditions two disulfide bonds are formed involving the reactive cysteines. Under reducing conditions zinc is bound to the reactive cysteines and the protein is inactive.</text>
</comment>
<dbReference type="InterPro" id="IPR016153">
    <property type="entry name" value="Heat_shock_Hsp33_N"/>
</dbReference>
<dbReference type="PANTHER" id="PTHR30111:SF1">
    <property type="entry name" value="33 KDA CHAPERONIN"/>
    <property type="match status" value="1"/>
</dbReference>
<comment type="function">
    <text evidence="6">Redox regulated molecular chaperone. Protects both thermally unfolding and oxidatively damaged proteins from irreversible aggregation. Plays an important role in the bacterial defense system toward oxidative stress.</text>
</comment>
<dbReference type="AlphaFoldDB" id="A0A193QNI4"/>
<dbReference type="PANTHER" id="PTHR30111">
    <property type="entry name" value="33 KDA CHAPERONIN"/>
    <property type="match status" value="1"/>
</dbReference>
<dbReference type="Gene3D" id="3.55.30.10">
    <property type="entry name" value="Hsp33 domain"/>
    <property type="match status" value="1"/>
</dbReference>
<dbReference type="Pfam" id="PF01430">
    <property type="entry name" value="HSP33"/>
    <property type="match status" value="1"/>
</dbReference>
<dbReference type="InterPro" id="IPR000397">
    <property type="entry name" value="Heat_shock_Hsp33"/>
</dbReference>
<protein>
    <recommendedName>
        <fullName evidence="6">33 kDa chaperonin</fullName>
    </recommendedName>
    <alternativeName>
        <fullName evidence="6">Heat shock protein 33 homolog</fullName>
        <shortName evidence="6">HSP33</shortName>
    </alternativeName>
</protein>
<proteinExistence type="inferred from homology"/>
<dbReference type="Gene3D" id="1.10.287.480">
    <property type="entry name" value="helix hairpin bin"/>
    <property type="match status" value="1"/>
</dbReference>
<name>A0A193QNI4_SODGM</name>
<dbReference type="CDD" id="cd00498">
    <property type="entry name" value="Hsp33"/>
    <property type="match status" value="1"/>
</dbReference>
<keyword evidence="4 6" id="KW-0143">Chaperone</keyword>
<gene>
    <name evidence="6 7" type="primary">hslO</name>
    <name evidence="7" type="ORF">SGGMMB4_05470</name>
</gene>
<evidence type="ECO:0000256" key="1">
    <source>
        <dbReference type="ARBA" id="ARBA00022490"/>
    </source>
</evidence>
<dbReference type="HAMAP" id="MF_00117">
    <property type="entry name" value="HslO"/>
    <property type="match status" value="1"/>
</dbReference>
<dbReference type="SUPFAM" id="SSF64397">
    <property type="entry name" value="Hsp33 domain"/>
    <property type="match status" value="1"/>
</dbReference>
<evidence type="ECO:0000313" key="7">
    <source>
        <dbReference type="EMBL" id="CRL46668.1"/>
    </source>
</evidence>
<dbReference type="GO" id="GO:0044183">
    <property type="term" value="F:protein folding chaperone"/>
    <property type="evidence" value="ECO:0007669"/>
    <property type="project" value="TreeGrafter"/>
</dbReference>
<accession>A0A193QNI4</accession>
<dbReference type="InterPro" id="IPR016154">
    <property type="entry name" value="Heat_shock_Hsp33_C"/>
</dbReference>
<evidence type="ECO:0000256" key="6">
    <source>
        <dbReference type="HAMAP-Rule" id="MF_00117"/>
    </source>
</evidence>
<dbReference type="GO" id="GO:0042026">
    <property type="term" value="P:protein refolding"/>
    <property type="evidence" value="ECO:0007669"/>
    <property type="project" value="TreeGrafter"/>
</dbReference>
<dbReference type="Gene3D" id="3.90.1280.10">
    <property type="entry name" value="HSP33 redox switch-like"/>
    <property type="match status" value="1"/>
</dbReference>
<dbReference type="GO" id="GO:0051082">
    <property type="term" value="F:unfolded protein binding"/>
    <property type="evidence" value="ECO:0007669"/>
    <property type="project" value="UniProtKB-UniRule"/>
</dbReference>
<keyword evidence="5 6" id="KW-0676">Redox-active center</keyword>
<evidence type="ECO:0000256" key="2">
    <source>
        <dbReference type="ARBA" id="ARBA00022833"/>
    </source>
</evidence>
<comment type="subcellular location">
    <subcellularLocation>
        <location evidence="6">Cytoplasm</location>
    </subcellularLocation>
</comment>
<dbReference type="NCBIfam" id="NF001033">
    <property type="entry name" value="PRK00114.1"/>
    <property type="match status" value="1"/>
</dbReference>
<keyword evidence="2 6" id="KW-0862">Zinc</keyword>
<dbReference type="EMBL" id="LN854557">
    <property type="protein sequence ID" value="CRL46668.1"/>
    <property type="molecule type" value="Genomic_DNA"/>
</dbReference>
<dbReference type="SUPFAM" id="SSF118352">
    <property type="entry name" value="HSP33 redox switch-like"/>
    <property type="match status" value="1"/>
</dbReference>
<dbReference type="GO" id="GO:0005737">
    <property type="term" value="C:cytoplasm"/>
    <property type="evidence" value="ECO:0007669"/>
    <property type="project" value="UniProtKB-SubCell"/>
</dbReference>
<sequence length="293" mass="32415">MMTHQDQLHRYLFEDYAVRGELVSLQETYRQVLGQHNYPPAVKTLLGELLVATSLLTATLKFTSEITVQLQGDGPLRLAVINGDDRQNMRGLACINGDIADDATLAQMVGNGYLVITLTPAEGERYQGVVGLEGPRLADCLENYFLQSEQLPTRLFIRTGEYQGEVAAAGLLLQVLPGQDAHADDFDHLAQLTATVKGDELFALPANDVLYRLYHQDNVTVYPAQSVQFLCTCSRQRCADALMTLGEQELHDMLEQDGEVDMHCDFCGSHYRFDADAIADLQQQAAQGYSPQA</sequence>
<keyword evidence="1 6" id="KW-0963">Cytoplasm</keyword>
<reference evidence="7 8" key="1">
    <citation type="submission" date="2015-05" db="EMBL/GenBank/DDBJ databases">
        <authorList>
            <person name="Goodhead I."/>
        </authorList>
    </citation>
    <scope>NUCLEOTIDE SEQUENCE [LARGE SCALE GENOMIC DNA]</scope>
    <source>
        <strain evidence="8">morsitans</strain>
    </source>
</reference>
<dbReference type="PIRSF" id="PIRSF005261">
    <property type="entry name" value="Heat_shock_Hsp33"/>
    <property type="match status" value="1"/>
</dbReference>
<dbReference type="InterPro" id="IPR023212">
    <property type="entry name" value="Hsp33_helix_hairpin_bin_dom_sf"/>
</dbReference>
<comment type="similarity">
    <text evidence="6">Belongs to the HSP33 family.</text>
</comment>
<feature type="disulfide bond" description="Redox-active" evidence="6">
    <location>
        <begin position="231"/>
        <end position="233"/>
    </location>
</feature>
<feature type="disulfide bond" description="Redox-active" evidence="6">
    <location>
        <begin position="264"/>
        <end position="267"/>
    </location>
</feature>
<dbReference type="Proteomes" id="UP000245838">
    <property type="component" value="Chromosome sggmmb4_Chromosome"/>
</dbReference>
<evidence type="ECO:0000256" key="4">
    <source>
        <dbReference type="ARBA" id="ARBA00023186"/>
    </source>
</evidence>
<evidence type="ECO:0000313" key="8">
    <source>
        <dbReference type="Proteomes" id="UP000245838"/>
    </source>
</evidence>